<evidence type="ECO:0000256" key="1">
    <source>
        <dbReference type="ARBA" id="ARBA00002803"/>
    </source>
</evidence>
<proteinExistence type="predicted"/>
<dbReference type="NCBIfam" id="TIGR00187">
    <property type="entry name" value="ribE"/>
    <property type="match status" value="1"/>
</dbReference>
<organism evidence="11 15">
    <name type="scientific">Cafeteria roenbergensis</name>
    <name type="common">Marine flagellate</name>
    <dbReference type="NCBI Taxonomy" id="33653"/>
    <lineage>
        <taxon>Eukaryota</taxon>
        <taxon>Sar</taxon>
        <taxon>Stramenopiles</taxon>
        <taxon>Bigyra</taxon>
        <taxon>Opalozoa</taxon>
        <taxon>Bicosoecida</taxon>
        <taxon>Cafeteriaceae</taxon>
        <taxon>Cafeteria</taxon>
    </lineage>
</organism>
<feature type="transmembrane region" description="Helical" evidence="8">
    <location>
        <begin position="233"/>
        <end position="252"/>
    </location>
</feature>
<dbReference type="NCBIfam" id="NF006767">
    <property type="entry name" value="PRK09289.1"/>
    <property type="match status" value="1"/>
</dbReference>
<feature type="domain" description="Lumazine-binding" evidence="9">
    <location>
        <begin position="107"/>
        <end position="209"/>
    </location>
</feature>
<sequence>MFTGIVEEIGKVLSFEKRSDVLLWDESRGEGYVLVIECATALEDAYIGCSIAVNGVCLTVTHMDAKSFTAHIAPETLRRSNLGDLRAGSAVDLERSASASARVSGHMVQGHVDCAAAVVSKRADGADCLSVQVELPAEHADLMRFIVEKGYVAVDGASLTVTAVDVARRRFSFMLIPHTQLAVVIPKRAVGDRVNVEVDCLAKYAAQSGGAGAAAAEEAAAAAERRAARAETLAGAAVAVAAAAACVALWAASRVGARQQ</sequence>
<dbReference type="Pfam" id="PF00677">
    <property type="entry name" value="Lum_binding"/>
    <property type="match status" value="2"/>
</dbReference>
<dbReference type="FunFam" id="2.40.30.20:FF:000003">
    <property type="entry name" value="Riboflavin synthase, alpha subunit"/>
    <property type="match status" value="1"/>
</dbReference>
<dbReference type="EMBL" id="VLTM01000039">
    <property type="protein sequence ID" value="KAA0160947.1"/>
    <property type="molecule type" value="Genomic_DNA"/>
</dbReference>
<reference evidence="14 15" key="1">
    <citation type="submission" date="2019-07" db="EMBL/GenBank/DDBJ databases">
        <title>Genomes of Cafeteria roenbergensis.</title>
        <authorList>
            <person name="Fischer M.G."/>
            <person name="Hackl T."/>
            <person name="Roman M."/>
        </authorList>
    </citation>
    <scope>NUCLEOTIDE SEQUENCE [LARGE SCALE GENOMIC DNA]</scope>
    <source>
        <strain evidence="11 15">BVI</strain>
        <strain evidence="12 17">Cflag</strain>
        <strain evidence="13 14">E4-10P</strain>
        <strain evidence="10 16">RCC970-E3</strain>
    </source>
</reference>
<evidence type="ECO:0000313" key="12">
    <source>
        <dbReference type="EMBL" id="KAA0160947.1"/>
    </source>
</evidence>
<evidence type="ECO:0000313" key="10">
    <source>
        <dbReference type="EMBL" id="KAA0148656.1"/>
    </source>
</evidence>
<dbReference type="OrthoDB" id="10258924at2759"/>
<evidence type="ECO:0000256" key="5">
    <source>
        <dbReference type="ARBA" id="ARBA00022619"/>
    </source>
</evidence>
<feature type="domain" description="Lumazine-binding" evidence="9">
    <location>
        <begin position="1"/>
        <end position="106"/>
    </location>
</feature>
<dbReference type="GO" id="GO:0009231">
    <property type="term" value="P:riboflavin biosynthetic process"/>
    <property type="evidence" value="ECO:0007669"/>
    <property type="project" value="UniProtKB-KW"/>
</dbReference>
<comment type="pathway">
    <text evidence="2">Cofactor biosynthesis; riboflavin biosynthesis; riboflavin from 2-hydroxy-3-oxobutyl phosphate and 5-amino-6-(D-ribitylamino)uracil: step 2/2.</text>
</comment>
<evidence type="ECO:0000313" key="11">
    <source>
        <dbReference type="EMBL" id="KAA0156213.1"/>
    </source>
</evidence>
<keyword evidence="8" id="KW-1133">Transmembrane helix</keyword>
<dbReference type="InterPro" id="IPR023366">
    <property type="entry name" value="ATP_synth_asu-like_sf"/>
</dbReference>
<gene>
    <name evidence="13" type="ORF">FNF27_00754</name>
    <name evidence="10" type="ORF">FNF28_07426</name>
    <name evidence="11" type="ORF">FNF29_01003</name>
    <name evidence="12" type="ORF">FNF31_04019</name>
</gene>
<dbReference type="PIRSF" id="PIRSF000498">
    <property type="entry name" value="Riboflavin_syn_A"/>
    <property type="match status" value="1"/>
</dbReference>
<dbReference type="InterPro" id="IPR001783">
    <property type="entry name" value="Lumazine-bd"/>
</dbReference>
<evidence type="ECO:0000256" key="3">
    <source>
        <dbReference type="ARBA" id="ARBA00012827"/>
    </source>
</evidence>
<keyword evidence="15" id="KW-1185">Reference proteome</keyword>
<evidence type="ECO:0000256" key="7">
    <source>
        <dbReference type="ARBA" id="ARBA00022737"/>
    </source>
</evidence>
<name>A0A5A8CT16_CAFRO</name>
<accession>A0A5A8CT16</accession>
<keyword evidence="5" id="KW-0686">Riboflavin biosynthesis</keyword>
<dbReference type="CDD" id="cd00402">
    <property type="entry name" value="Riboflavin_synthase_like"/>
    <property type="match status" value="1"/>
</dbReference>
<keyword evidence="6" id="KW-0808">Transferase</keyword>
<keyword evidence="8" id="KW-0472">Membrane</keyword>
<keyword evidence="8" id="KW-0812">Transmembrane</keyword>
<dbReference type="Proteomes" id="UP000325113">
    <property type="component" value="Unassembled WGS sequence"/>
</dbReference>
<dbReference type="PANTHER" id="PTHR21098">
    <property type="entry name" value="RIBOFLAVIN SYNTHASE ALPHA CHAIN"/>
    <property type="match status" value="1"/>
</dbReference>
<evidence type="ECO:0000256" key="2">
    <source>
        <dbReference type="ARBA" id="ARBA00004887"/>
    </source>
</evidence>
<evidence type="ECO:0000256" key="4">
    <source>
        <dbReference type="ARBA" id="ARBA00013950"/>
    </source>
</evidence>
<dbReference type="PROSITE" id="PS51177">
    <property type="entry name" value="LUMAZINE_BIND"/>
    <property type="match status" value="2"/>
</dbReference>
<dbReference type="SUPFAM" id="SSF63380">
    <property type="entry name" value="Riboflavin synthase domain-like"/>
    <property type="match status" value="2"/>
</dbReference>
<dbReference type="EMBL" id="VLTL01000258">
    <property type="protein sequence ID" value="KAA0148656.1"/>
    <property type="molecule type" value="Genomic_DNA"/>
</dbReference>
<dbReference type="EMBL" id="VLTN01000004">
    <property type="protein sequence ID" value="KAA0156213.1"/>
    <property type="molecule type" value="Genomic_DNA"/>
</dbReference>
<evidence type="ECO:0000313" key="17">
    <source>
        <dbReference type="Proteomes" id="UP000325113"/>
    </source>
</evidence>
<dbReference type="OMA" id="HFVTGHV"/>
<dbReference type="Gene3D" id="2.40.30.20">
    <property type="match status" value="2"/>
</dbReference>
<evidence type="ECO:0000313" key="15">
    <source>
        <dbReference type="Proteomes" id="UP000323011"/>
    </source>
</evidence>
<dbReference type="Proteomes" id="UP000324907">
    <property type="component" value="Unassembled WGS sequence"/>
</dbReference>
<dbReference type="GO" id="GO:0004746">
    <property type="term" value="F:riboflavin synthase activity"/>
    <property type="evidence" value="ECO:0007669"/>
    <property type="project" value="UniProtKB-EC"/>
</dbReference>
<dbReference type="EMBL" id="VLTO01000003">
    <property type="protein sequence ID" value="KAA0177584.1"/>
    <property type="molecule type" value="Genomic_DNA"/>
</dbReference>
<evidence type="ECO:0000313" key="14">
    <source>
        <dbReference type="Proteomes" id="UP000322899"/>
    </source>
</evidence>
<protein>
    <recommendedName>
        <fullName evidence="4">Riboflavin synthase</fullName>
        <ecNumber evidence="3">2.5.1.9</ecNumber>
    </recommendedName>
</protein>
<comment type="function">
    <text evidence="1">Catalyzes the dismutation of two molecules of 6,7-dimethyl-8-ribityllumazine, resulting in the formation of riboflavin and 5-amino-6-(D-ribitylamino)uracil.</text>
</comment>
<dbReference type="EC" id="2.5.1.9" evidence="3"/>
<evidence type="ECO:0000256" key="8">
    <source>
        <dbReference type="SAM" id="Phobius"/>
    </source>
</evidence>
<dbReference type="Proteomes" id="UP000323011">
    <property type="component" value="Unassembled WGS sequence"/>
</dbReference>
<evidence type="ECO:0000313" key="13">
    <source>
        <dbReference type="EMBL" id="KAA0177584.1"/>
    </source>
</evidence>
<keyword evidence="7" id="KW-0677">Repeat</keyword>
<dbReference type="Proteomes" id="UP000322899">
    <property type="component" value="Unassembled WGS sequence"/>
</dbReference>
<dbReference type="PANTHER" id="PTHR21098:SF0">
    <property type="entry name" value="RIBOFLAVIN SYNTHASE"/>
    <property type="match status" value="1"/>
</dbReference>
<dbReference type="InterPro" id="IPR026017">
    <property type="entry name" value="Lumazine-bd_dom"/>
</dbReference>
<evidence type="ECO:0000313" key="16">
    <source>
        <dbReference type="Proteomes" id="UP000324907"/>
    </source>
</evidence>
<dbReference type="InterPro" id="IPR017938">
    <property type="entry name" value="Riboflavin_synthase-like_b-brl"/>
</dbReference>
<evidence type="ECO:0000256" key="6">
    <source>
        <dbReference type="ARBA" id="ARBA00022679"/>
    </source>
</evidence>
<evidence type="ECO:0000259" key="9">
    <source>
        <dbReference type="PROSITE" id="PS51177"/>
    </source>
</evidence>
<dbReference type="FunFam" id="2.40.30.20:FF:000004">
    <property type="entry name" value="Riboflavin synthase, alpha subunit"/>
    <property type="match status" value="1"/>
</dbReference>
<comment type="caution">
    <text evidence="11">The sequence shown here is derived from an EMBL/GenBank/DDBJ whole genome shotgun (WGS) entry which is preliminary data.</text>
</comment>
<dbReference type="AlphaFoldDB" id="A0A5A8CT16"/>